<dbReference type="VEuPathDB" id="FungiDB:M747DRAFT_329427"/>
<dbReference type="VEuPathDB" id="FungiDB:ATCC64974_52410"/>
<feature type="compositionally biased region" description="Polar residues" evidence="1">
    <location>
        <begin position="45"/>
        <end position="58"/>
    </location>
</feature>
<dbReference type="EMBL" id="NKJJ02000003">
    <property type="protein sequence ID" value="TPR08558.1"/>
    <property type="molecule type" value="Genomic_DNA"/>
</dbReference>
<dbReference type="AlphaFoldDB" id="A0A254TQH3"/>
<protein>
    <submittedName>
        <fullName evidence="2">Uncharacterized protein</fullName>
    </submittedName>
</protein>
<dbReference type="Proteomes" id="UP000197666">
    <property type="component" value="Unassembled WGS sequence"/>
</dbReference>
<evidence type="ECO:0000256" key="1">
    <source>
        <dbReference type="SAM" id="MobiDB-lite"/>
    </source>
</evidence>
<dbReference type="VEuPathDB" id="FungiDB:ASPNIDRAFT2_1215817"/>
<feature type="compositionally biased region" description="Polar residues" evidence="1">
    <location>
        <begin position="15"/>
        <end position="25"/>
    </location>
</feature>
<feature type="compositionally biased region" description="Basic residues" evidence="1">
    <location>
        <begin position="33"/>
        <end position="42"/>
    </location>
</feature>
<feature type="region of interest" description="Disordered" evidence="1">
    <location>
        <begin position="1"/>
        <end position="132"/>
    </location>
</feature>
<dbReference type="VEuPathDB" id="FungiDB:An02g13110"/>
<name>A0A254TQH3_ASPNG</name>
<gene>
    <name evidence="2" type="ORF">CAN33_004785</name>
</gene>
<reference evidence="3" key="1">
    <citation type="submission" date="2018-10" db="EMBL/GenBank/DDBJ databases">
        <title>FDA dAtabase for Regulatory Grade micrObial Sequences (FDA-ARGOS): Supporting development and validation of Infectious Disease Dx tests.</title>
        <authorList>
            <person name="Kerrigan L."/>
            <person name="Tallon L."/>
            <person name="Sadzewicz L."/>
            <person name="Sengamalay N."/>
            <person name="Ott S."/>
            <person name="Godinez A."/>
            <person name="Nagaraj S."/>
            <person name="Vavikolanu K."/>
            <person name="Nadendla S."/>
            <person name="George J."/>
            <person name="Sichtig H."/>
        </authorList>
    </citation>
    <scope>NUCLEOTIDE SEQUENCE [LARGE SCALE GENOMIC DNA]</scope>
    <source>
        <strain evidence="3">FDAARGOS_311</strain>
    </source>
</reference>
<accession>A0A254TQH3</accession>
<evidence type="ECO:0000313" key="3">
    <source>
        <dbReference type="Proteomes" id="UP000197666"/>
    </source>
</evidence>
<comment type="caution">
    <text evidence="2">The sequence shown here is derived from an EMBL/GenBank/DDBJ whole genome shotgun (WGS) entry which is preliminary data.</text>
</comment>
<organism evidence="2 3">
    <name type="scientific">Aspergillus niger</name>
    <dbReference type="NCBI Taxonomy" id="5061"/>
    <lineage>
        <taxon>Eukaryota</taxon>
        <taxon>Fungi</taxon>
        <taxon>Dikarya</taxon>
        <taxon>Ascomycota</taxon>
        <taxon>Pezizomycotina</taxon>
        <taxon>Eurotiomycetes</taxon>
        <taxon>Eurotiomycetidae</taxon>
        <taxon>Eurotiales</taxon>
        <taxon>Aspergillaceae</taxon>
        <taxon>Aspergillus</taxon>
        <taxon>Aspergillus subgen. Circumdati</taxon>
    </lineage>
</organism>
<proteinExistence type="predicted"/>
<dbReference type="OrthoDB" id="2279190at2759"/>
<sequence>MGDKGSEDIAIEQPPGTSSSPTESLPASPKPPKLNKQRKWKKLSSPPSESVNSPQGDQQRLGKSPQAQGLPKESNPPTKPKVAPADQGGDKINSQEQPQDLGSKMPDPVGDVGNATKAVGDQGLGDKAGDVKNTVKEITTGGMNMKIDDPDLQWETPEKSGSLQIRIRLNLRAKVQLNLDARVKGEVVIGLL</sequence>
<evidence type="ECO:0000313" key="2">
    <source>
        <dbReference type="EMBL" id="TPR08558.1"/>
    </source>
</evidence>